<sequence>MAIETLAIAIRSNPNVHGVTCGTQVHKCGLFADDMLLFITSLPNLCKLLKELSALSGLQVNYTKSSVLNVSLKTETVSLQSAFDFKWSDSSIDYLGIKLTAKTEQLYSANFPPTYRKLEADLGNWTKGEVPWLGRIHAIKMTLLPRLLYLFRALPINLKKDHLTVF</sequence>
<organism evidence="1 2">
    <name type="scientific">Aquarana catesbeiana</name>
    <name type="common">American bullfrog</name>
    <name type="synonym">Rana catesbeiana</name>
    <dbReference type="NCBI Taxonomy" id="8400"/>
    <lineage>
        <taxon>Eukaryota</taxon>
        <taxon>Metazoa</taxon>
        <taxon>Chordata</taxon>
        <taxon>Craniata</taxon>
        <taxon>Vertebrata</taxon>
        <taxon>Euteleostomi</taxon>
        <taxon>Amphibia</taxon>
        <taxon>Batrachia</taxon>
        <taxon>Anura</taxon>
        <taxon>Neobatrachia</taxon>
        <taxon>Ranoidea</taxon>
        <taxon>Ranidae</taxon>
        <taxon>Aquarana</taxon>
    </lineage>
</organism>
<evidence type="ECO:0008006" key="3">
    <source>
        <dbReference type="Google" id="ProtNLM"/>
    </source>
</evidence>
<reference evidence="2" key="1">
    <citation type="journal article" date="2017" name="Nat. Commun.">
        <title>The North American bullfrog draft genome provides insight into hormonal regulation of long noncoding RNA.</title>
        <authorList>
            <person name="Hammond S.A."/>
            <person name="Warren R.L."/>
            <person name="Vandervalk B.P."/>
            <person name="Kucuk E."/>
            <person name="Khan H."/>
            <person name="Gibb E.A."/>
            <person name="Pandoh P."/>
            <person name="Kirk H."/>
            <person name="Zhao Y."/>
            <person name="Jones M."/>
            <person name="Mungall A.J."/>
            <person name="Coope R."/>
            <person name="Pleasance S."/>
            <person name="Moore R.A."/>
            <person name="Holt R.A."/>
            <person name="Round J.M."/>
            <person name="Ohora S."/>
            <person name="Walle B.V."/>
            <person name="Veldhoen N."/>
            <person name="Helbing C.C."/>
            <person name="Birol I."/>
        </authorList>
    </citation>
    <scope>NUCLEOTIDE SEQUENCE [LARGE SCALE GENOMIC DNA]</scope>
</reference>
<dbReference type="EMBL" id="KV935868">
    <property type="protein sequence ID" value="PIO28457.1"/>
    <property type="molecule type" value="Genomic_DNA"/>
</dbReference>
<evidence type="ECO:0000313" key="1">
    <source>
        <dbReference type="EMBL" id="PIO28457.1"/>
    </source>
</evidence>
<dbReference type="OrthoDB" id="416119at2759"/>
<dbReference type="Proteomes" id="UP000228934">
    <property type="component" value="Unassembled WGS sequence"/>
</dbReference>
<dbReference type="PANTHER" id="PTHR31635">
    <property type="entry name" value="REVERSE TRANSCRIPTASE DOMAIN-CONTAINING PROTEIN-RELATED"/>
    <property type="match status" value="1"/>
</dbReference>
<accession>A0A2G9RKP0</accession>
<name>A0A2G9RKP0_AQUCT</name>
<dbReference type="AlphaFoldDB" id="A0A2G9RKP0"/>
<dbReference type="PANTHER" id="PTHR31635:SF196">
    <property type="entry name" value="REVERSE TRANSCRIPTASE DOMAIN-CONTAINING PROTEIN-RELATED"/>
    <property type="match status" value="1"/>
</dbReference>
<keyword evidence="2" id="KW-1185">Reference proteome</keyword>
<evidence type="ECO:0000313" key="2">
    <source>
        <dbReference type="Proteomes" id="UP000228934"/>
    </source>
</evidence>
<proteinExistence type="predicted"/>
<gene>
    <name evidence="1" type="ORF">AB205_0192880</name>
</gene>
<protein>
    <recommendedName>
        <fullName evidence="3">Reverse transcriptase domain-containing protein</fullName>
    </recommendedName>
</protein>